<dbReference type="Pfam" id="PF14372">
    <property type="entry name" value="hAT-like_RNase-H"/>
    <property type="match status" value="1"/>
</dbReference>
<name>A0A834GT68_RHOSS</name>
<accession>A0A834GT68</accession>
<dbReference type="InterPro" id="IPR012337">
    <property type="entry name" value="RNaseH-like_sf"/>
</dbReference>
<dbReference type="GO" id="GO:0003677">
    <property type="term" value="F:DNA binding"/>
    <property type="evidence" value="ECO:0007669"/>
    <property type="project" value="InterPro"/>
</dbReference>
<dbReference type="AlphaFoldDB" id="A0A834GT68"/>
<evidence type="ECO:0000259" key="1">
    <source>
        <dbReference type="Pfam" id="PF14372"/>
    </source>
</evidence>
<dbReference type="InterPro" id="IPR025525">
    <property type="entry name" value="hAT-like_transposase_RNase-H"/>
</dbReference>
<evidence type="ECO:0000313" key="2">
    <source>
        <dbReference type="EMBL" id="KAF7140511.1"/>
    </source>
</evidence>
<dbReference type="PANTHER" id="PTHR23272">
    <property type="entry name" value="BED FINGER-RELATED"/>
    <property type="match status" value="1"/>
</dbReference>
<protein>
    <recommendedName>
        <fullName evidence="1">hAT-like transposase RNase-H fold domain-containing protein</fullName>
    </recommendedName>
</protein>
<keyword evidence="3" id="KW-1185">Reference proteome</keyword>
<dbReference type="Proteomes" id="UP000626092">
    <property type="component" value="Unassembled WGS sequence"/>
</dbReference>
<dbReference type="EMBL" id="WJXA01000006">
    <property type="protein sequence ID" value="KAF7140511.1"/>
    <property type="molecule type" value="Genomic_DNA"/>
</dbReference>
<sequence>MVLILQDIMKLCENEDSDLYALAMSMCIKFDKYWGDFDKINQIMMFAVVLDPRCKVAFFEYCLQNTLGYDKAIVGEFMDKLKSEITCLFGWYVKHNGSVNVRKKEVGGSSDTVDLDELETDIGNYKSLKSQFKMHKQKEGNKASKTELKKYLAETSEDNCDNFDVLRRWKLKLFKVSNCLSNGTRCASNSLVYGCLRIRF</sequence>
<gene>
    <name evidence="2" type="ORF">RHSIM_Rhsim06G0086300</name>
</gene>
<feature type="domain" description="hAT-like transposase RNase-H fold" evidence="1">
    <location>
        <begin position="3"/>
        <end position="90"/>
    </location>
</feature>
<dbReference type="PANTHER" id="PTHR23272:SF161">
    <property type="entry name" value="ZINC FINGER BED DOMAIN-CONTAINING PROTEIN RICESLEEPER 1-LIKE"/>
    <property type="match status" value="1"/>
</dbReference>
<proteinExistence type="predicted"/>
<dbReference type="OrthoDB" id="1607513at2759"/>
<dbReference type="SUPFAM" id="SSF53098">
    <property type="entry name" value="Ribonuclease H-like"/>
    <property type="match status" value="1"/>
</dbReference>
<evidence type="ECO:0000313" key="3">
    <source>
        <dbReference type="Proteomes" id="UP000626092"/>
    </source>
</evidence>
<reference evidence="2" key="1">
    <citation type="submission" date="2019-11" db="EMBL/GenBank/DDBJ databases">
        <authorList>
            <person name="Liu Y."/>
            <person name="Hou J."/>
            <person name="Li T.-Q."/>
            <person name="Guan C.-H."/>
            <person name="Wu X."/>
            <person name="Wu H.-Z."/>
            <person name="Ling F."/>
            <person name="Zhang R."/>
            <person name="Shi X.-G."/>
            <person name="Ren J.-P."/>
            <person name="Chen E.-F."/>
            <person name="Sun J.-M."/>
        </authorList>
    </citation>
    <scope>NUCLEOTIDE SEQUENCE</scope>
    <source>
        <strain evidence="2">Adult_tree_wgs_1</strain>
        <tissue evidence="2">Leaves</tissue>
    </source>
</reference>
<organism evidence="2 3">
    <name type="scientific">Rhododendron simsii</name>
    <name type="common">Sims's rhododendron</name>
    <dbReference type="NCBI Taxonomy" id="118357"/>
    <lineage>
        <taxon>Eukaryota</taxon>
        <taxon>Viridiplantae</taxon>
        <taxon>Streptophyta</taxon>
        <taxon>Embryophyta</taxon>
        <taxon>Tracheophyta</taxon>
        <taxon>Spermatophyta</taxon>
        <taxon>Magnoliopsida</taxon>
        <taxon>eudicotyledons</taxon>
        <taxon>Gunneridae</taxon>
        <taxon>Pentapetalae</taxon>
        <taxon>asterids</taxon>
        <taxon>Ericales</taxon>
        <taxon>Ericaceae</taxon>
        <taxon>Ericoideae</taxon>
        <taxon>Rhodoreae</taxon>
        <taxon>Rhododendron</taxon>
    </lineage>
</organism>
<comment type="caution">
    <text evidence="2">The sequence shown here is derived from an EMBL/GenBank/DDBJ whole genome shotgun (WGS) entry which is preliminary data.</text>
</comment>